<feature type="domain" description="Amino acid permease/ SLC12A" evidence="9">
    <location>
        <begin position="81"/>
        <end position="528"/>
    </location>
</feature>
<evidence type="ECO:0000259" key="9">
    <source>
        <dbReference type="Pfam" id="PF00324"/>
    </source>
</evidence>
<evidence type="ECO:0000256" key="3">
    <source>
        <dbReference type="ARBA" id="ARBA00022448"/>
    </source>
</evidence>
<feature type="transmembrane region" description="Helical" evidence="8">
    <location>
        <begin position="110"/>
        <end position="131"/>
    </location>
</feature>
<comment type="similarity">
    <text evidence="2">Belongs to the SLC12A transporter family.</text>
</comment>
<evidence type="ECO:0000313" key="14">
    <source>
        <dbReference type="Proteomes" id="UP000572268"/>
    </source>
</evidence>
<name>A0A7J6LWP2_PEROL</name>
<dbReference type="OrthoDB" id="431260at2759"/>
<feature type="compositionally biased region" description="Basic and acidic residues" evidence="7">
    <location>
        <begin position="850"/>
        <end position="872"/>
    </location>
</feature>
<organism evidence="11 13">
    <name type="scientific">Perkinsus olseni</name>
    <name type="common">Perkinsus atlanticus</name>
    <dbReference type="NCBI Taxonomy" id="32597"/>
    <lineage>
        <taxon>Eukaryota</taxon>
        <taxon>Sar</taxon>
        <taxon>Alveolata</taxon>
        <taxon>Perkinsozoa</taxon>
        <taxon>Perkinsea</taxon>
        <taxon>Perkinsida</taxon>
        <taxon>Perkinsidae</taxon>
        <taxon>Perkinsus</taxon>
    </lineage>
</organism>
<feature type="transmembrane region" description="Helical" evidence="8">
    <location>
        <begin position="437"/>
        <end position="462"/>
    </location>
</feature>
<dbReference type="Pfam" id="PF03522">
    <property type="entry name" value="SLC12"/>
    <property type="match status" value="1"/>
</dbReference>
<feature type="transmembrane region" description="Helical" evidence="8">
    <location>
        <begin position="152"/>
        <end position="185"/>
    </location>
</feature>
<keyword evidence="4 8" id="KW-0812">Transmembrane</keyword>
<feature type="transmembrane region" description="Helical" evidence="8">
    <location>
        <begin position="77"/>
        <end position="98"/>
    </location>
</feature>
<evidence type="ECO:0000256" key="8">
    <source>
        <dbReference type="SAM" id="Phobius"/>
    </source>
</evidence>
<reference evidence="13 14" key="1">
    <citation type="submission" date="2020-04" db="EMBL/GenBank/DDBJ databases">
        <title>Perkinsus olseni comparative genomics.</title>
        <authorList>
            <person name="Bogema D.R."/>
        </authorList>
    </citation>
    <scope>NUCLEOTIDE SEQUENCE [LARGE SCALE GENOMIC DNA]</scope>
    <source>
        <strain evidence="11">ATCC PRA-179</strain>
        <strain evidence="12">ATCC PRA-31</strain>
    </source>
</reference>
<evidence type="ECO:0000256" key="6">
    <source>
        <dbReference type="ARBA" id="ARBA00023136"/>
    </source>
</evidence>
<evidence type="ECO:0000256" key="7">
    <source>
        <dbReference type="SAM" id="MobiDB-lite"/>
    </source>
</evidence>
<protein>
    <submittedName>
        <fullName evidence="11">Uncharacterized protein</fullName>
    </submittedName>
</protein>
<dbReference type="FunFam" id="1.20.1740.10:FF:000013">
    <property type="entry name" value="Solute carrier family 12 member"/>
    <property type="match status" value="1"/>
</dbReference>
<dbReference type="Proteomes" id="UP000570595">
    <property type="component" value="Unassembled WGS sequence"/>
</dbReference>
<proteinExistence type="inferred from homology"/>
<feature type="domain" description="SLC12A transporter C-terminal" evidence="10">
    <location>
        <begin position="715"/>
        <end position="803"/>
    </location>
</feature>
<feature type="transmembrane region" description="Helical" evidence="8">
    <location>
        <begin position="483"/>
        <end position="514"/>
    </location>
</feature>
<feature type="transmembrane region" description="Helical" evidence="8">
    <location>
        <begin position="348"/>
        <end position="367"/>
    </location>
</feature>
<gene>
    <name evidence="12" type="ORF">FOL46_001806</name>
    <name evidence="11" type="ORF">FOZ61_001827</name>
</gene>
<keyword evidence="3" id="KW-0813">Transport</keyword>
<feature type="transmembrane region" description="Helical" evidence="8">
    <location>
        <begin position="315"/>
        <end position="336"/>
    </location>
</feature>
<dbReference type="PANTHER" id="PTHR11827">
    <property type="entry name" value="SOLUTE CARRIER FAMILY 12, CATION COTRANSPORTERS"/>
    <property type="match status" value="1"/>
</dbReference>
<comment type="caution">
    <text evidence="11">The sequence shown here is derived from an EMBL/GenBank/DDBJ whole genome shotgun (WGS) entry which is preliminary data.</text>
</comment>
<dbReference type="GO" id="GO:0015377">
    <property type="term" value="F:chloride:monoatomic cation symporter activity"/>
    <property type="evidence" value="ECO:0007669"/>
    <property type="project" value="InterPro"/>
</dbReference>
<dbReference type="GO" id="GO:0016020">
    <property type="term" value="C:membrane"/>
    <property type="evidence" value="ECO:0007669"/>
    <property type="project" value="UniProtKB-SubCell"/>
</dbReference>
<feature type="region of interest" description="Disordered" evidence="7">
    <location>
        <begin position="842"/>
        <end position="932"/>
    </location>
</feature>
<evidence type="ECO:0000256" key="1">
    <source>
        <dbReference type="ARBA" id="ARBA00004141"/>
    </source>
</evidence>
<feature type="compositionally biased region" description="Basic and acidic residues" evidence="7">
    <location>
        <begin position="914"/>
        <end position="925"/>
    </location>
</feature>
<accession>A0A7J6LWP2</accession>
<evidence type="ECO:0000313" key="12">
    <source>
        <dbReference type="EMBL" id="KAF4668789.1"/>
    </source>
</evidence>
<dbReference type="EMBL" id="JABANN010000153">
    <property type="protein sequence ID" value="KAF4668789.1"/>
    <property type="molecule type" value="Genomic_DNA"/>
</dbReference>
<dbReference type="AlphaFoldDB" id="A0A7J6LWP2"/>
<evidence type="ECO:0000256" key="5">
    <source>
        <dbReference type="ARBA" id="ARBA00022989"/>
    </source>
</evidence>
<feature type="transmembrane region" description="Helical" evidence="8">
    <location>
        <begin position="412"/>
        <end position="431"/>
    </location>
</feature>
<evidence type="ECO:0000259" key="10">
    <source>
        <dbReference type="Pfam" id="PF03522"/>
    </source>
</evidence>
<keyword evidence="5 8" id="KW-1133">Transmembrane helix</keyword>
<feature type="transmembrane region" description="Helical" evidence="8">
    <location>
        <begin position="205"/>
        <end position="227"/>
    </location>
</feature>
<dbReference type="InterPro" id="IPR004842">
    <property type="entry name" value="SLC12A_fam"/>
</dbReference>
<sequence>MPYESAGSAAGGLIDAPHPALRERLMSGGAANTFTMRSNCSRAYKLLESDGGDGLNPLGAGDSSAEARPAKKKKGSFIGVFVPTCENMWGVLIFLRFFTIVGNAGLFHSLLIVLCSFIVAFCTTACMSAMASSGGLVSEGGPYYMISRTIGAYPGVSIGIAYWLGGTLLAVMESVGAIDTLLMLLPKGPSGAVILPESASWLSPFLTPLPLSFALLFVQFLTVFFGGIDAVSKLAVLFIVTVLATVVAFFVSLAVPVFTTGADFLSGNLWPQYSAGTSFSSMLSLFFPCFTGILSGANRTDVLKDPPTNLKRGTFGAISFSLVMYSLFMLLWASAADADSLRGAMDNGLLYKLLLPNAPVAFVGVMISSLSQSMQCLVVAPRLLYSIASDNLLPPLRPIAVLSGKSQEPHRALVVTMIPACLALGILGSSLDSIAPLLTMCFLLCYACINLSCLVQTVLSSVNWRPEGIHTSYGRAWYISSSLLGFIACCAVMLTVHVVFALVVFAICIAVYVYTDYVNERAAWGSGIDGIRYNLALQTLLAKGDEQHRRVNWRPQPLVVYQAGREGECDVLLSICSQIRGVSKGMCVVAAIAVGDRTDRHLQEARGAEAHLLEHKMSQRKLDGFATVIPSPSMYEGVSSAVTITGLGGLRPNTVIIAWPEKADGSEPSSGAAVEFVRTLEVCRIEQKAVICVKGASSRSLSRSFLDYFEYPGYRESQKVVDVWWIIHDGGLLALLAWLFTTHEVWVWKTTRVRIFVVMEEITAEQAAAAGQKLENTLRRKRLFQTVEVEVVVLDDKMIEPYTYDWTLRYEKRAQFQPTIHQAHAKENVFPSQLDDLFSDMNANNAAEDSGDHPDKAKPSRGSVDDLPEKSGSRPSAMDSDQLQIDVPRSAEAEPAGVPGINIHDAQTHTPRTPQDRPSGDDTRGLARRTSFSSIGSLSCTEGQAVYTNDGRRRSQVYNSLGSVDEAELRQKIADSLRAQGVLVSPAREKQLLRSVGARVLNRRAAMENAAGKPGWIFVAREIFPSACGLNSPSMMGSSMAANPAMFDHHDTSGGRYNSGQLLDPLLPGSRLPSMVGQTPVPSSAFDGTSHAPSRLMAHRTGQPSFTRLQSQMFLQPPQATGAATQQELTPTGNFVPHPGPASSRGKDLPSPPASGLEVPLMVPVEEGSTESVGHENDGSERPRDVSASHDDCEQYFYTLNRIILSRSSESSLVLMNMPSIWSVETDDDCEAFTAYCDCLTAGLERVLLVAGGRDTLLDF</sequence>
<evidence type="ECO:0000313" key="11">
    <source>
        <dbReference type="EMBL" id="KAF4663201.1"/>
    </source>
</evidence>
<evidence type="ECO:0000256" key="2">
    <source>
        <dbReference type="ARBA" id="ARBA00010593"/>
    </source>
</evidence>
<evidence type="ECO:0000256" key="4">
    <source>
        <dbReference type="ARBA" id="ARBA00022692"/>
    </source>
</evidence>
<keyword evidence="6 8" id="KW-0472">Membrane</keyword>
<dbReference type="Proteomes" id="UP000572268">
    <property type="component" value="Unassembled WGS sequence"/>
</dbReference>
<feature type="compositionally biased region" description="Basic and acidic residues" evidence="7">
    <location>
        <begin position="1173"/>
        <end position="1188"/>
    </location>
</feature>
<dbReference type="Gene3D" id="1.20.1740.10">
    <property type="entry name" value="Amino acid/polyamine transporter I"/>
    <property type="match status" value="1"/>
</dbReference>
<dbReference type="PANTHER" id="PTHR11827:SF72">
    <property type="entry name" value="GH08340P"/>
    <property type="match status" value="1"/>
</dbReference>
<dbReference type="EMBL" id="JABAHT010000148">
    <property type="protein sequence ID" value="KAF4663201.1"/>
    <property type="molecule type" value="Genomic_DNA"/>
</dbReference>
<dbReference type="Pfam" id="PF00324">
    <property type="entry name" value="AA_permease"/>
    <property type="match status" value="1"/>
</dbReference>
<feature type="transmembrane region" description="Helical" evidence="8">
    <location>
        <begin position="234"/>
        <end position="255"/>
    </location>
</feature>
<evidence type="ECO:0000313" key="13">
    <source>
        <dbReference type="Proteomes" id="UP000570595"/>
    </source>
</evidence>
<comment type="subcellular location">
    <subcellularLocation>
        <location evidence="1">Membrane</location>
        <topology evidence="1">Multi-pass membrane protein</topology>
    </subcellularLocation>
</comment>
<feature type="transmembrane region" description="Helical" evidence="8">
    <location>
        <begin position="275"/>
        <end position="294"/>
    </location>
</feature>
<dbReference type="InterPro" id="IPR004841">
    <property type="entry name" value="AA-permease/SLC12A_dom"/>
</dbReference>
<feature type="region of interest" description="Disordered" evidence="7">
    <location>
        <begin position="1132"/>
        <end position="1188"/>
    </location>
</feature>
<dbReference type="InterPro" id="IPR018491">
    <property type="entry name" value="SLC12_C"/>
</dbReference>